<dbReference type="KEGG" id="hlc:CHINAEXTREME08010"/>
<feature type="domain" description="DUF4097" evidence="2">
    <location>
        <begin position="148"/>
        <end position="289"/>
    </location>
</feature>
<evidence type="ECO:0000313" key="3">
    <source>
        <dbReference type="EMBL" id="APW97722.1"/>
    </source>
</evidence>
<evidence type="ECO:0000313" key="6">
    <source>
        <dbReference type="Proteomes" id="UP000186547"/>
    </source>
</evidence>
<accession>M0LZK4</accession>
<proteinExistence type="predicted"/>
<dbReference type="Proteomes" id="UP000186547">
    <property type="component" value="Chromosome"/>
</dbReference>
<sequence>MTTDSNENANANVSTNTNPTVSRRRLLGGIAATASAALAGCTGTTPFVGQQLATSDTVPATDVDVLRVYGKTGEITVTGGDRDDVAVDIEKQSSSVRTDLENLELRRERADGTLELRSEWDGTEGWFRSRPSMNLEIDVPREMALEEVSTSVGRVTVRDVAGDLRVDTSTGRIDVANVDGGVGASASTGRVEIRDVERLDDVSTSTGEIDIDVPAIDGDTSVTASTGRIDAAIDPDLDAELRAETSTGRIEIEGLELQDETRGDDVVTGTLGDGGPTLRFETSTGEITLRALE</sequence>
<reference evidence="3 6" key="1">
    <citation type="journal article" date="2011" name="J. Bacteriol.">
        <title>Genome sequence of Halobiforma lacisalsi AJ5, an extremely halophilic archaeon which harbors a bop gene.</title>
        <authorList>
            <person name="Jiang X."/>
            <person name="Wang S."/>
            <person name="Cheng H."/>
            <person name="Huo Y."/>
            <person name="Zhang X."/>
            <person name="Zhu X."/>
            <person name="Han X."/>
            <person name="Ni P."/>
            <person name="Wu M."/>
        </authorList>
    </citation>
    <scope>NUCLEOTIDE SEQUENCE [LARGE SCALE GENOMIC DNA]</scope>
    <source>
        <strain evidence="3 6">AJ5</strain>
    </source>
</reference>
<dbReference type="AlphaFoldDB" id="M0LZK4"/>
<gene>
    <name evidence="4" type="ORF">C445_01571</name>
    <name evidence="3" type="ORF">CHINAEXTREME_08010</name>
</gene>
<dbReference type="Pfam" id="PF13349">
    <property type="entry name" value="DUF4097"/>
    <property type="match status" value="1"/>
</dbReference>
<feature type="region of interest" description="Disordered" evidence="1">
    <location>
        <begin position="1"/>
        <end position="20"/>
    </location>
</feature>
<evidence type="ECO:0000313" key="5">
    <source>
        <dbReference type="Proteomes" id="UP000011555"/>
    </source>
</evidence>
<reference evidence="3" key="3">
    <citation type="submission" date="2017-01" db="EMBL/GenBank/DDBJ databases">
        <authorList>
            <person name="Mah S.A."/>
            <person name="Swanson W.J."/>
            <person name="Moy G.W."/>
            <person name="Vacquier V.D."/>
        </authorList>
    </citation>
    <scope>NUCLEOTIDE SEQUENCE</scope>
    <source>
        <strain evidence="3">AJ5</strain>
    </source>
</reference>
<dbReference type="EMBL" id="AOLZ01000012">
    <property type="protein sequence ID" value="EMA37535.1"/>
    <property type="molecule type" value="Genomic_DNA"/>
</dbReference>
<dbReference type="PATRIC" id="fig|358396.7.peg.317"/>
<dbReference type="STRING" id="358396.CHINAEXTREME_08010"/>
<evidence type="ECO:0000256" key="1">
    <source>
        <dbReference type="SAM" id="MobiDB-lite"/>
    </source>
</evidence>
<evidence type="ECO:0000259" key="2">
    <source>
        <dbReference type="Pfam" id="PF13349"/>
    </source>
</evidence>
<dbReference type="Proteomes" id="UP000011555">
    <property type="component" value="Unassembled WGS sequence"/>
</dbReference>
<dbReference type="EMBL" id="CP019285">
    <property type="protein sequence ID" value="APW97722.1"/>
    <property type="molecule type" value="Genomic_DNA"/>
</dbReference>
<protein>
    <recommendedName>
        <fullName evidence="2">DUF4097 domain-containing protein</fullName>
    </recommendedName>
</protein>
<reference evidence="4 5" key="2">
    <citation type="journal article" date="2014" name="PLoS Genet.">
        <title>Phylogenetically driven sequencing of extremely halophilic archaea reveals strategies for static and dynamic osmo-response.</title>
        <authorList>
            <person name="Becker E.A."/>
            <person name="Seitzer P.M."/>
            <person name="Tritt A."/>
            <person name="Larsen D."/>
            <person name="Krusor M."/>
            <person name="Yao A.I."/>
            <person name="Wu D."/>
            <person name="Madern D."/>
            <person name="Eisen J.A."/>
            <person name="Darling A.E."/>
            <person name="Facciotti M.T."/>
        </authorList>
    </citation>
    <scope>NUCLEOTIDE SEQUENCE [LARGE SCALE GENOMIC DNA]</scope>
    <source>
        <strain evidence="4 5">AJ5</strain>
    </source>
</reference>
<dbReference type="InterPro" id="IPR006311">
    <property type="entry name" value="TAT_signal"/>
</dbReference>
<dbReference type="InterPro" id="IPR025164">
    <property type="entry name" value="Toastrack_DUF4097"/>
</dbReference>
<dbReference type="PROSITE" id="PS51318">
    <property type="entry name" value="TAT"/>
    <property type="match status" value="1"/>
</dbReference>
<organism evidence="4 5">
    <name type="scientific">Natronobacterium lacisalsi AJ5</name>
    <dbReference type="NCBI Taxonomy" id="358396"/>
    <lineage>
        <taxon>Archaea</taxon>
        <taxon>Methanobacteriati</taxon>
        <taxon>Methanobacteriota</taxon>
        <taxon>Stenosarchaea group</taxon>
        <taxon>Halobacteria</taxon>
        <taxon>Halobacteriales</taxon>
        <taxon>Natrialbaceae</taxon>
        <taxon>Natronobacterium</taxon>
    </lineage>
</organism>
<dbReference type="eggNOG" id="arCOG03825">
    <property type="taxonomic scope" value="Archaea"/>
</dbReference>
<name>M0LZK4_NATLA</name>
<evidence type="ECO:0000313" key="4">
    <source>
        <dbReference type="EMBL" id="EMA37535.1"/>
    </source>
</evidence>
<keyword evidence="5" id="KW-1185">Reference proteome</keyword>